<dbReference type="InterPro" id="IPR050131">
    <property type="entry name" value="Peptidase_S8_subtilisin-like"/>
</dbReference>
<dbReference type="Proteomes" id="UP000308430">
    <property type="component" value="Unassembled WGS sequence"/>
</dbReference>
<dbReference type="PANTHER" id="PTHR43806">
    <property type="entry name" value="PEPTIDASE S8"/>
    <property type="match status" value="1"/>
</dbReference>
<evidence type="ECO:0000259" key="6">
    <source>
        <dbReference type="Pfam" id="PF00082"/>
    </source>
</evidence>
<dbReference type="CDD" id="cd04847">
    <property type="entry name" value="Peptidases_S8_Subtilisin_like_2"/>
    <property type="match status" value="1"/>
</dbReference>
<dbReference type="GO" id="GO:0006508">
    <property type="term" value="P:proteolysis"/>
    <property type="evidence" value="ECO:0007669"/>
    <property type="project" value="UniProtKB-KW"/>
</dbReference>
<accession>A0A4S4AYN4</accession>
<dbReference type="PANTHER" id="PTHR43806:SF11">
    <property type="entry name" value="CEREVISIN-RELATED"/>
    <property type="match status" value="1"/>
</dbReference>
<dbReference type="SUPFAM" id="SSF52743">
    <property type="entry name" value="Subtilisin-like"/>
    <property type="match status" value="1"/>
</dbReference>
<evidence type="ECO:0000313" key="8">
    <source>
        <dbReference type="Proteomes" id="UP000308430"/>
    </source>
</evidence>
<keyword evidence="3" id="KW-0378">Hydrolase</keyword>
<keyword evidence="2" id="KW-0645">Protease</keyword>
<feature type="region of interest" description="Disordered" evidence="5">
    <location>
        <begin position="733"/>
        <end position="756"/>
    </location>
</feature>
<evidence type="ECO:0000256" key="5">
    <source>
        <dbReference type="SAM" id="MobiDB-lite"/>
    </source>
</evidence>
<dbReference type="Pfam" id="PF00082">
    <property type="entry name" value="Peptidase_S8"/>
    <property type="match status" value="1"/>
</dbReference>
<sequence length="838" mass="92084">MPDQPQAKRPHFILRDTSRAVGFTARSTPVPQKDIPVQPRQQHGASLQEQIENLKPVAAEAVRVQKELQLESGLGLQIQFTSQPDVALAFESLANATKKIELLSVREEGNRTLANVFVPDGGLAHFEQYVVDYLAEKKGSKDQALDHRKLLDAIESIRAAEIRALWTDAPELLPADPAAAFWWEVWLPVRGQEQRQAAVEDFKKLARLAECVVSDKQVNFPERTVLLMHGSQQQLSRSVMTLNCVAELRHAKETAEFFDGMGVGEQRQWADDLLRRVQFQPADDDAPRVCLLDSGVTRAHPLLEPLMDAADLHTVEPAWGVDDQVDHGTGLAGLAAYGDLTDALSSADAISVPHRLESVKLVPAEGANEGDARHHAYLFMEGVARPEIAAPNRPRVFTSAVTASDYRDRGRPSSWSAAVDGLAADTDGEGENPRLFVLSAGNTRDPDAWAAYPESLATNLVHDPGQAWNAITVGACTDKTDTQGHPSLNPIAEAGGLSPFTTTTRTWDRAWPLKPDVVLEGGNAAKDDFGASWMTRLSLLTTHNQPLERLFTTSNATSAASALCAGMVARIMAAYPHLRPETVRALLVHSAQWSESMRRMFLPAAPNKDHYVNLIRHCGWGTPDLDRALWSAGDSLTLVVEDLVHPYAKVQGKGVVTRDMNLHSLPWPKDELEALQDTPVEMRVTLSYFIEPNPSARGVASKYHYPSHRLRFDVQRPLDASTDHFVARLNAAAQREDEGDGDPVNPSDPNWLLGGQRRHRGSLHQDVWKGTAAELASRGFIAVYPSAGWWRTRPALERYALPARYSLVVSIQTPRTDVDLYAAVAQKIPVANTVAVGT</sequence>
<evidence type="ECO:0000256" key="4">
    <source>
        <dbReference type="ARBA" id="ARBA00022825"/>
    </source>
</evidence>
<dbReference type="InterPro" id="IPR034074">
    <property type="entry name" value="Y4bN_pept_dom"/>
</dbReference>
<dbReference type="AlphaFoldDB" id="A0A4S4AYN4"/>
<dbReference type="PRINTS" id="PR00723">
    <property type="entry name" value="SUBTILISIN"/>
</dbReference>
<name>A0A4S4AYN4_9RHOO</name>
<comment type="similarity">
    <text evidence="1">Belongs to the peptidase S8 family.</text>
</comment>
<gene>
    <name evidence="7" type="ORF">E6C76_12175</name>
</gene>
<organism evidence="7 8">
    <name type="scientific">Pseudothauera nasutitermitis</name>
    <dbReference type="NCBI Taxonomy" id="2565930"/>
    <lineage>
        <taxon>Bacteria</taxon>
        <taxon>Pseudomonadati</taxon>
        <taxon>Pseudomonadota</taxon>
        <taxon>Betaproteobacteria</taxon>
        <taxon>Rhodocyclales</taxon>
        <taxon>Zoogloeaceae</taxon>
        <taxon>Pseudothauera</taxon>
    </lineage>
</organism>
<keyword evidence="8" id="KW-1185">Reference proteome</keyword>
<reference evidence="7 8" key="1">
    <citation type="submission" date="2019-04" db="EMBL/GenBank/DDBJ databases">
        <title>Azoarcus nasutitermitis sp. nov. isolated from termite nest.</title>
        <authorList>
            <person name="Lin S.-Y."/>
            <person name="Hameed A."/>
            <person name="Hsu Y.-H."/>
            <person name="Young C.-C."/>
        </authorList>
    </citation>
    <scope>NUCLEOTIDE SEQUENCE [LARGE SCALE GENOMIC DNA]</scope>
    <source>
        <strain evidence="7 8">CC-YHH838</strain>
    </source>
</reference>
<dbReference type="GO" id="GO:0004252">
    <property type="term" value="F:serine-type endopeptidase activity"/>
    <property type="evidence" value="ECO:0007669"/>
    <property type="project" value="InterPro"/>
</dbReference>
<evidence type="ECO:0000313" key="7">
    <source>
        <dbReference type="EMBL" id="THF64796.1"/>
    </source>
</evidence>
<dbReference type="InterPro" id="IPR015500">
    <property type="entry name" value="Peptidase_S8_subtilisin-rel"/>
</dbReference>
<keyword evidence="4" id="KW-0720">Serine protease</keyword>
<dbReference type="OrthoDB" id="9768989at2"/>
<evidence type="ECO:0000256" key="2">
    <source>
        <dbReference type="ARBA" id="ARBA00022670"/>
    </source>
</evidence>
<comment type="caution">
    <text evidence="7">The sequence shown here is derived from an EMBL/GenBank/DDBJ whole genome shotgun (WGS) entry which is preliminary data.</text>
</comment>
<dbReference type="InterPro" id="IPR036852">
    <property type="entry name" value="Peptidase_S8/S53_dom_sf"/>
</dbReference>
<proteinExistence type="inferred from homology"/>
<feature type="domain" description="Peptidase S8/S53" evidence="6">
    <location>
        <begin position="287"/>
        <end position="621"/>
    </location>
</feature>
<dbReference type="InterPro" id="IPR000209">
    <property type="entry name" value="Peptidase_S8/S53_dom"/>
</dbReference>
<evidence type="ECO:0000256" key="3">
    <source>
        <dbReference type="ARBA" id="ARBA00022801"/>
    </source>
</evidence>
<protein>
    <submittedName>
        <fullName evidence="7">S8 family peptidase</fullName>
    </submittedName>
</protein>
<dbReference type="Gene3D" id="3.40.50.200">
    <property type="entry name" value="Peptidase S8/S53 domain"/>
    <property type="match status" value="1"/>
</dbReference>
<evidence type="ECO:0000256" key="1">
    <source>
        <dbReference type="ARBA" id="ARBA00011073"/>
    </source>
</evidence>
<dbReference type="EMBL" id="SSOC01000004">
    <property type="protein sequence ID" value="THF64796.1"/>
    <property type="molecule type" value="Genomic_DNA"/>
</dbReference>